<evidence type="ECO:0000313" key="10">
    <source>
        <dbReference type="Proteomes" id="UP000827284"/>
    </source>
</evidence>
<keyword evidence="3" id="KW-0963">Cytoplasm</keyword>
<keyword evidence="10" id="KW-1185">Reference proteome</keyword>
<dbReference type="OrthoDB" id="376357at2759"/>
<evidence type="ECO:0000256" key="6">
    <source>
        <dbReference type="SAM" id="Coils"/>
    </source>
</evidence>
<dbReference type="InterPro" id="IPR052094">
    <property type="entry name" value="Pre-mRNA-splicing_ERAD"/>
</dbReference>
<evidence type="ECO:0000256" key="4">
    <source>
        <dbReference type="ARBA" id="ARBA00023186"/>
    </source>
</evidence>
<evidence type="ECO:0000259" key="8">
    <source>
        <dbReference type="PROSITE" id="PS50076"/>
    </source>
</evidence>
<feature type="domain" description="J" evidence="8">
    <location>
        <begin position="7"/>
        <end position="71"/>
    </location>
</feature>
<proteinExistence type="predicted"/>
<keyword evidence="6" id="KW-0175">Coiled coil</keyword>
<accession>A0A9P3M0D3</accession>
<dbReference type="Gene3D" id="3.30.70.330">
    <property type="match status" value="1"/>
</dbReference>
<evidence type="ECO:0000256" key="7">
    <source>
        <dbReference type="SAM" id="MobiDB-lite"/>
    </source>
</evidence>
<comment type="subcellular location">
    <subcellularLocation>
        <location evidence="2">Cytoplasm</location>
    </subcellularLocation>
    <subcellularLocation>
        <location evidence="1">Nucleus</location>
    </subcellularLocation>
</comment>
<organism evidence="9 10">
    <name type="scientific">Entomortierella parvispora</name>
    <dbReference type="NCBI Taxonomy" id="205924"/>
    <lineage>
        <taxon>Eukaryota</taxon>
        <taxon>Fungi</taxon>
        <taxon>Fungi incertae sedis</taxon>
        <taxon>Mucoromycota</taxon>
        <taxon>Mortierellomycotina</taxon>
        <taxon>Mortierellomycetes</taxon>
        <taxon>Mortierellales</taxon>
        <taxon>Mortierellaceae</taxon>
        <taxon>Entomortierella</taxon>
    </lineage>
</organism>
<evidence type="ECO:0000256" key="1">
    <source>
        <dbReference type="ARBA" id="ARBA00004123"/>
    </source>
</evidence>
<dbReference type="CDD" id="cd06257">
    <property type="entry name" value="DnaJ"/>
    <property type="match status" value="1"/>
</dbReference>
<dbReference type="PROSITE" id="PS50076">
    <property type="entry name" value="DNAJ_2"/>
    <property type="match status" value="1"/>
</dbReference>
<keyword evidence="4" id="KW-0143">Chaperone</keyword>
<feature type="coiled-coil region" evidence="6">
    <location>
        <begin position="113"/>
        <end position="140"/>
    </location>
</feature>
<dbReference type="PANTHER" id="PTHR44313">
    <property type="entry name" value="DNAJ HOMOLOG SUBFAMILY C MEMBER 17"/>
    <property type="match status" value="1"/>
</dbReference>
<dbReference type="SMART" id="SM00271">
    <property type="entry name" value="DnaJ"/>
    <property type="match status" value="1"/>
</dbReference>
<dbReference type="Gene3D" id="1.10.287.110">
    <property type="entry name" value="DnaJ domain"/>
    <property type="match status" value="1"/>
</dbReference>
<feature type="compositionally biased region" description="Low complexity" evidence="7">
    <location>
        <begin position="264"/>
        <end position="288"/>
    </location>
</feature>
<dbReference type="EMBL" id="BQFW01000013">
    <property type="protein sequence ID" value="GJJ77184.1"/>
    <property type="molecule type" value="Genomic_DNA"/>
</dbReference>
<reference evidence="9" key="2">
    <citation type="journal article" date="2022" name="Microbiol. Resour. Announc.">
        <title>Whole-Genome Sequence of Entomortierella parvispora E1425, a Mucoromycotan Fungus Associated with Burkholderiaceae-Related Endosymbiotic Bacteria.</title>
        <authorList>
            <person name="Herlambang A."/>
            <person name="Guo Y."/>
            <person name="Takashima Y."/>
            <person name="Narisawa K."/>
            <person name="Ohta H."/>
            <person name="Nishizawa T."/>
        </authorList>
    </citation>
    <scope>NUCLEOTIDE SEQUENCE</scope>
    <source>
        <strain evidence="9">E1425</strain>
    </source>
</reference>
<dbReference type="SUPFAM" id="SSF46565">
    <property type="entry name" value="Chaperone J-domain"/>
    <property type="match status" value="1"/>
</dbReference>
<dbReference type="PRINTS" id="PR00625">
    <property type="entry name" value="JDOMAIN"/>
</dbReference>
<evidence type="ECO:0000313" key="9">
    <source>
        <dbReference type="EMBL" id="GJJ77184.1"/>
    </source>
</evidence>
<evidence type="ECO:0000256" key="3">
    <source>
        <dbReference type="ARBA" id="ARBA00022490"/>
    </source>
</evidence>
<feature type="region of interest" description="Disordered" evidence="7">
    <location>
        <begin position="245"/>
        <end position="294"/>
    </location>
</feature>
<keyword evidence="5" id="KW-0539">Nucleus</keyword>
<dbReference type="Proteomes" id="UP000827284">
    <property type="component" value="Unassembled WGS sequence"/>
</dbReference>
<dbReference type="GO" id="GO:0005737">
    <property type="term" value="C:cytoplasm"/>
    <property type="evidence" value="ECO:0007669"/>
    <property type="project" value="UniProtKB-SubCell"/>
</dbReference>
<protein>
    <submittedName>
        <fullName evidence="9">DnaJ homolog subfamily C member 17</fullName>
    </submittedName>
</protein>
<dbReference type="GO" id="GO:0000390">
    <property type="term" value="P:spliceosomal complex disassembly"/>
    <property type="evidence" value="ECO:0007669"/>
    <property type="project" value="TreeGrafter"/>
</dbReference>
<reference evidence="9" key="1">
    <citation type="submission" date="2021-11" db="EMBL/GenBank/DDBJ databases">
        <authorList>
            <person name="Herlambang A."/>
            <person name="Guo Y."/>
            <person name="Takashima Y."/>
            <person name="Nishizawa T."/>
        </authorList>
    </citation>
    <scope>NUCLEOTIDE SEQUENCE</scope>
    <source>
        <strain evidence="9">E1425</strain>
    </source>
</reference>
<dbReference type="PROSITE" id="PS00636">
    <property type="entry name" value="DNAJ_1"/>
    <property type="match status" value="1"/>
</dbReference>
<evidence type="ECO:0000256" key="5">
    <source>
        <dbReference type="ARBA" id="ARBA00023242"/>
    </source>
</evidence>
<dbReference type="InterPro" id="IPR012677">
    <property type="entry name" value="Nucleotide-bd_a/b_plait_sf"/>
</dbReference>
<dbReference type="InterPro" id="IPR018253">
    <property type="entry name" value="DnaJ_domain_CS"/>
</dbReference>
<name>A0A9P3M0D3_9FUNG</name>
<dbReference type="InterPro" id="IPR001623">
    <property type="entry name" value="DnaJ_domain"/>
</dbReference>
<sequence length="381" mass="42745">MADENQDWYAILGVERTATTKEITKAYRQKALKVHPDKNPDPNAAKIFHELSQAYDLLLDPAARQAFDNLLNVKVQAKERTDRYDSTRKKMKEDLEMRENAFRKQQQDEKTAAMRMHYEMERLKKENAKMREQREADLLRQAGEFADLMEATKQAAREEEIKSLDCTLSVKWNKKKYPLKVDQLTSQFEKFGPVDSCVSLKEGSAVIAFKEITGAYAVMKAKERESGDLNKFRISWAGGEEPAAVASLRAKDSTGQSTPPLQPLPLATPSSSSTPSTSRPNSTRPSISKPAFNTPAFTPAFSTPAFGGGASAFGSFPSTIPSFGAPPSFNVSREVPLVDDYEAATLARMKSKDNERKRLAEEMLRMDQEEEERLEGKKTKE</sequence>
<dbReference type="GO" id="GO:0005681">
    <property type="term" value="C:spliceosomal complex"/>
    <property type="evidence" value="ECO:0007669"/>
    <property type="project" value="TreeGrafter"/>
</dbReference>
<dbReference type="AlphaFoldDB" id="A0A9P3M0D3"/>
<dbReference type="PANTHER" id="PTHR44313:SF1">
    <property type="entry name" value="DNAJ HOMOLOG SUBFAMILY C MEMBER 17"/>
    <property type="match status" value="1"/>
</dbReference>
<evidence type="ECO:0000256" key="2">
    <source>
        <dbReference type="ARBA" id="ARBA00004496"/>
    </source>
</evidence>
<dbReference type="Pfam" id="PF00226">
    <property type="entry name" value="DnaJ"/>
    <property type="match status" value="1"/>
</dbReference>
<comment type="caution">
    <text evidence="9">The sequence shown here is derived from an EMBL/GenBank/DDBJ whole genome shotgun (WGS) entry which is preliminary data.</text>
</comment>
<gene>
    <name evidence="9" type="ORF">EMPS_09543</name>
</gene>
<dbReference type="InterPro" id="IPR036869">
    <property type="entry name" value="J_dom_sf"/>
</dbReference>